<comment type="similarity">
    <text evidence="1">Belongs to the CcdB toxin family.</text>
</comment>
<accession>A0A266Q1H9</accession>
<dbReference type="InterPro" id="IPR011067">
    <property type="entry name" value="Plasmid_toxin/cell-grow_inhib"/>
</dbReference>
<dbReference type="GO" id="GO:0006276">
    <property type="term" value="P:plasmid maintenance"/>
    <property type="evidence" value="ECO:0007669"/>
    <property type="project" value="InterPro"/>
</dbReference>
<dbReference type="Pfam" id="PF01845">
    <property type="entry name" value="CcdB"/>
    <property type="match status" value="1"/>
</dbReference>
<evidence type="ECO:0000313" key="9">
    <source>
        <dbReference type="Proteomes" id="UP000216101"/>
    </source>
</evidence>
<dbReference type="SUPFAM" id="SSF50118">
    <property type="entry name" value="Cell growth inhibitor/plasmid maintenance toxic component"/>
    <property type="match status" value="1"/>
</dbReference>
<gene>
    <name evidence="8" type="ORF">CBP51_20260</name>
</gene>
<dbReference type="Proteomes" id="UP000216101">
    <property type="component" value="Unassembled WGS sequence"/>
</dbReference>
<evidence type="ECO:0000256" key="2">
    <source>
        <dbReference type="ARBA" id="ARBA00015075"/>
    </source>
</evidence>
<dbReference type="AlphaFoldDB" id="A0A266Q1H9"/>
<dbReference type="InterPro" id="IPR002712">
    <property type="entry name" value="CcdB"/>
</dbReference>
<dbReference type="Gene3D" id="2.30.30.110">
    <property type="match status" value="1"/>
</dbReference>
<dbReference type="RefSeq" id="WP_094986343.1">
    <property type="nucleotide sequence ID" value="NZ_NHNI01000004.1"/>
</dbReference>
<reference evidence="9" key="1">
    <citation type="submission" date="2017-05" db="EMBL/GenBank/DDBJ databases">
        <authorList>
            <person name="Barney B.M."/>
        </authorList>
    </citation>
    <scope>NUCLEOTIDE SEQUENCE [LARGE SCALE GENOMIC DNA]</scope>
    <source>
        <strain evidence="9">PSBB022</strain>
    </source>
</reference>
<evidence type="ECO:0000256" key="6">
    <source>
        <dbReference type="ARBA" id="ARBA00029628"/>
    </source>
</evidence>
<dbReference type="GO" id="GO:0008657">
    <property type="term" value="F:DNA topoisomerase type II (double strand cut, ATP-hydrolyzing) inhibitor activity"/>
    <property type="evidence" value="ECO:0007669"/>
    <property type="project" value="InterPro"/>
</dbReference>
<evidence type="ECO:0000256" key="3">
    <source>
        <dbReference type="ARBA" id="ARBA00022491"/>
    </source>
</evidence>
<keyword evidence="9" id="KW-1185">Reference proteome</keyword>
<keyword evidence="3" id="KW-0678">Repressor</keyword>
<proteinExistence type="inferred from homology"/>
<name>A0A266Q1H9_9GAMM</name>
<keyword evidence="5" id="KW-0804">Transcription</keyword>
<evidence type="ECO:0000313" key="8">
    <source>
        <dbReference type="EMBL" id="OZY83725.1"/>
    </source>
</evidence>
<evidence type="ECO:0000256" key="1">
    <source>
        <dbReference type="ARBA" id="ARBA00005230"/>
    </source>
</evidence>
<evidence type="ECO:0000256" key="4">
    <source>
        <dbReference type="ARBA" id="ARBA00023015"/>
    </source>
</evidence>
<protein>
    <recommendedName>
        <fullName evidence="2">Toxin CcdB</fullName>
    </recommendedName>
    <alternativeName>
        <fullName evidence="7">Cytotoxic protein CcdB</fullName>
    </alternativeName>
    <alternativeName>
        <fullName evidence="6">Protein LetD</fullName>
    </alternativeName>
</protein>
<organism evidence="8 9">
    <name type="scientific">Cellvibrio mixtus</name>
    <dbReference type="NCBI Taxonomy" id="39650"/>
    <lineage>
        <taxon>Bacteria</taxon>
        <taxon>Pseudomonadati</taxon>
        <taxon>Pseudomonadota</taxon>
        <taxon>Gammaproteobacteria</taxon>
        <taxon>Cellvibrionales</taxon>
        <taxon>Cellvibrionaceae</taxon>
        <taxon>Cellvibrio</taxon>
    </lineage>
</organism>
<evidence type="ECO:0000256" key="7">
    <source>
        <dbReference type="ARBA" id="ARBA00033135"/>
    </source>
</evidence>
<evidence type="ECO:0000256" key="5">
    <source>
        <dbReference type="ARBA" id="ARBA00023163"/>
    </source>
</evidence>
<dbReference type="EMBL" id="NHNI01000004">
    <property type="protein sequence ID" value="OZY83725.1"/>
    <property type="molecule type" value="Genomic_DNA"/>
</dbReference>
<sequence length="105" mass="11582">MAQFTVYQNKNPQSNKAFPLLLDIQTNLLDSLQTTVVVPLKKLGSNKDKALTHLTPTINIEGTEYLILTPQLAGIQRKELGKAIADIEHARTDILNAVDFLITGI</sequence>
<keyword evidence="4" id="KW-0805">Transcription regulation</keyword>
<comment type="caution">
    <text evidence="8">The sequence shown here is derived from an EMBL/GenBank/DDBJ whole genome shotgun (WGS) entry which is preliminary data.</text>
</comment>